<evidence type="ECO:0000313" key="1">
    <source>
        <dbReference type="EMBL" id="KXB02358.1"/>
    </source>
</evidence>
<keyword evidence="2" id="KW-1185">Reference proteome</keyword>
<dbReference type="AlphaFoldDB" id="A0A133V7C8"/>
<comment type="caution">
    <text evidence="1">The sequence shown here is derived from an EMBL/GenBank/DDBJ whole genome shotgun (WGS) entry which is preliminary data.</text>
</comment>
<sequence length="66" mass="7691">MLGSDPRGNSVNYRKYFEKLKKMSEEELTDEVEENRRDLEGGGADAEIRFALSKYLKVKKVHNITR</sequence>
<dbReference type="EMBL" id="LHXX01000017">
    <property type="protein sequence ID" value="KXB02358.1"/>
    <property type="molecule type" value="Genomic_DNA"/>
</dbReference>
<organism evidence="1 2">
    <name type="scientific">candidate division MSBL1 archaeon SCGC-AAA261D19</name>
    <dbReference type="NCBI Taxonomy" id="1698273"/>
    <lineage>
        <taxon>Archaea</taxon>
        <taxon>Methanobacteriati</taxon>
        <taxon>Methanobacteriota</taxon>
        <taxon>candidate division MSBL1</taxon>
    </lineage>
</organism>
<protein>
    <submittedName>
        <fullName evidence="1">Uncharacterized protein</fullName>
    </submittedName>
</protein>
<accession>A0A133V7C8</accession>
<evidence type="ECO:0000313" key="2">
    <source>
        <dbReference type="Proteomes" id="UP000070400"/>
    </source>
</evidence>
<reference evidence="1 2" key="1">
    <citation type="journal article" date="2016" name="Sci. Rep.">
        <title>Metabolic traits of an uncultured archaeal lineage -MSBL1- from brine pools of the Red Sea.</title>
        <authorList>
            <person name="Mwirichia R."/>
            <person name="Alam I."/>
            <person name="Rashid M."/>
            <person name="Vinu M."/>
            <person name="Ba-Alawi W."/>
            <person name="Anthony Kamau A."/>
            <person name="Kamanda Ngugi D."/>
            <person name="Goker M."/>
            <person name="Klenk H.P."/>
            <person name="Bajic V."/>
            <person name="Stingl U."/>
        </authorList>
    </citation>
    <scope>NUCLEOTIDE SEQUENCE [LARGE SCALE GENOMIC DNA]</scope>
    <source>
        <strain evidence="1">SCGC-AAA261D19</strain>
    </source>
</reference>
<gene>
    <name evidence="1" type="ORF">AKJ43_01890</name>
</gene>
<dbReference type="Proteomes" id="UP000070400">
    <property type="component" value="Unassembled WGS sequence"/>
</dbReference>
<proteinExistence type="predicted"/>
<name>A0A133V7C8_9EURY</name>